<dbReference type="Proteomes" id="UP001225316">
    <property type="component" value="Unassembled WGS sequence"/>
</dbReference>
<dbReference type="Gene3D" id="3.20.20.140">
    <property type="entry name" value="Metal-dependent hydrolases"/>
    <property type="match status" value="1"/>
</dbReference>
<dbReference type="SUPFAM" id="SSF51556">
    <property type="entry name" value="Metallo-dependent hydrolases"/>
    <property type="match status" value="1"/>
</dbReference>
<organism evidence="5 6">
    <name type="scientific">Thalassobacterium maritimum</name>
    <dbReference type="NCBI Taxonomy" id="3041265"/>
    <lineage>
        <taxon>Bacteria</taxon>
        <taxon>Pseudomonadati</taxon>
        <taxon>Verrucomicrobiota</taxon>
        <taxon>Opitutia</taxon>
        <taxon>Puniceicoccales</taxon>
        <taxon>Coraliomargaritaceae</taxon>
        <taxon>Thalassobacterium</taxon>
    </lineage>
</organism>
<dbReference type="SUPFAM" id="SSF51338">
    <property type="entry name" value="Composite domain of metallo-dependent hydrolases"/>
    <property type="match status" value="1"/>
</dbReference>
<keyword evidence="3" id="KW-0732">Signal</keyword>
<dbReference type="RefSeq" id="WP_308951438.1">
    <property type="nucleotide sequence ID" value="NZ_JARXHW010000040.1"/>
</dbReference>
<dbReference type="InterPro" id="IPR006680">
    <property type="entry name" value="Amidohydro-rel"/>
</dbReference>
<sequence length="522" mass="57621">MIRHHHTSAARLFALTLSLPLAFGALTSASAAEAEAKLLIENATIIPVDGSGRYYESGYVLIDAEGKIASVGAGQAPDSMSAEQAIDATGKIVMPGFLSGHSHLYQSPFRGIGAHHNLMGWIYCYHRTYGPHYDASDLYWFSKHGAMDYLGHGITTIYDWTLNAGGNTVDEYVDLYRGSLDSGARIIFGYGVDLDKSAEENHSMLERYLEIIKEEGIDASHPRVPAVWMAGLGLLNGRESTLMEMSLAKEFDLPIQVHYLEDPEPNYTKIQQGLFPVYDEAGVMGANLNFAHFINVTDPILERTGESGTTMVWNPLSNGRLASGLADIPHYEEMGIEVGMGIDGQASADISDPFENMRMGLYATRMKYQDATIMMPLDVLRYHTIGTARVLGIEEQVGSLEVGKWGDLILIDPRSMETSPVINPIEHVVLACSVANLETVFVAGEAVVERGEFTQVDYEETKNEVTRRVVLVQAKVDADHAAQDPSVMDQRPIFQGLTEYKDQKHFTEDHEHPTYGKPKEVE</sequence>
<name>A0ABU1B0J5_9BACT</name>
<feature type="signal peptide" evidence="3">
    <location>
        <begin position="1"/>
        <end position="31"/>
    </location>
</feature>
<dbReference type="Pfam" id="PF01979">
    <property type="entry name" value="Amidohydro_1"/>
    <property type="match status" value="1"/>
</dbReference>
<evidence type="ECO:0000256" key="1">
    <source>
        <dbReference type="ARBA" id="ARBA00022801"/>
    </source>
</evidence>
<keyword evidence="1" id="KW-0378">Hydrolase</keyword>
<evidence type="ECO:0000256" key="2">
    <source>
        <dbReference type="SAM" id="MobiDB-lite"/>
    </source>
</evidence>
<dbReference type="Gene3D" id="2.30.40.10">
    <property type="entry name" value="Urease, subunit C, domain 1"/>
    <property type="match status" value="1"/>
</dbReference>
<dbReference type="PANTHER" id="PTHR43794">
    <property type="entry name" value="AMINOHYDROLASE SSNA-RELATED"/>
    <property type="match status" value="1"/>
</dbReference>
<reference evidence="5 6" key="1">
    <citation type="submission" date="2023-04" db="EMBL/GenBank/DDBJ databases">
        <title>A novel bacteria isolated from coastal sediment.</title>
        <authorList>
            <person name="Liu X.-J."/>
            <person name="Du Z.-J."/>
        </authorList>
    </citation>
    <scope>NUCLEOTIDE SEQUENCE [LARGE SCALE GENOMIC DNA]</scope>
    <source>
        <strain evidence="5 6">SDUM461003</strain>
    </source>
</reference>
<evidence type="ECO:0000313" key="5">
    <source>
        <dbReference type="EMBL" id="MDQ8208762.1"/>
    </source>
</evidence>
<evidence type="ECO:0000256" key="3">
    <source>
        <dbReference type="SAM" id="SignalP"/>
    </source>
</evidence>
<keyword evidence="6" id="KW-1185">Reference proteome</keyword>
<dbReference type="InterPro" id="IPR011059">
    <property type="entry name" value="Metal-dep_hydrolase_composite"/>
</dbReference>
<dbReference type="InterPro" id="IPR032466">
    <property type="entry name" value="Metal_Hydrolase"/>
</dbReference>
<comment type="caution">
    <text evidence="5">The sequence shown here is derived from an EMBL/GenBank/DDBJ whole genome shotgun (WGS) entry which is preliminary data.</text>
</comment>
<feature type="domain" description="Amidohydrolase-related" evidence="4">
    <location>
        <begin position="92"/>
        <end position="447"/>
    </location>
</feature>
<evidence type="ECO:0000259" key="4">
    <source>
        <dbReference type="Pfam" id="PF01979"/>
    </source>
</evidence>
<dbReference type="EMBL" id="JARXHW010000040">
    <property type="protein sequence ID" value="MDQ8208762.1"/>
    <property type="molecule type" value="Genomic_DNA"/>
</dbReference>
<gene>
    <name evidence="5" type="ORF">QEH52_14645</name>
</gene>
<dbReference type="InterPro" id="IPR050287">
    <property type="entry name" value="MTA/SAH_deaminase"/>
</dbReference>
<protein>
    <submittedName>
        <fullName evidence="5">Amidohydrolase family protein</fullName>
    </submittedName>
</protein>
<evidence type="ECO:0000313" key="6">
    <source>
        <dbReference type="Proteomes" id="UP001225316"/>
    </source>
</evidence>
<accession>A0ABU1B0J5</accession>
<proteinExistence type="predicted"/>
<feature type="region of interest" description="Disordered" evidence="2">
    <location>
        <begin position="502"/>
        <end position="522"/>
    </location>
</feature>
<feature type="chain" id="PRO_5045488460" evidence="3">
    <location>
        <begin position="32"/>
        <end position="522"/>
    </location>
</feature>
<dbReference type="PANTHER" id="PTHR43794:SF11">
    <property type="entry name" value="AMIDOHYDROLASE-RELATED DOMAIN-CONTAINING PROTEIN"/>
    <property type="match status" value="1"/>
</dbReference>